<keyword evidence="4" id="KW-1185">Reference proteome</keyword>
<accession>A0ABT3SAR6</accession>
<reference evidence="3 4" key="1">
    <citation type="submission" date="2022-11" db="EMBL/GenBank/DDBJ databases">
        <title>Mycobacterium sp. nov.</title>
        <authorList>
            <person name="Papic B."/>
            <person name="Spicic S."/>
            <person name="Duvnjak S."/>
        </authorList>
    </citation>
    <scope>NUCLEOTIDE SEQUENCE [LARGE SCALE GENOMIC DNA]</scope>
    <source>
        <strain evidence="3 4">CVI_P4</strain>
    </source>
</reference>
<proteinExistence type="predicted"/>
<evidence type="ECO:0000259" key="1">
    <source>
        <dbReference type="Pfam" id="PF00501"/>
    </source>
</evidence>
<dbReference type="InterPro" id="IPR042099">
    <property type="entry name" value="ANL_N_sf"/>
</dbReference>
<dbReference type="SUPFAM" id="SSF56801">
    <property type="entry name" value="Acetyl-CoA synthetase-like"/>
    <property type="match status" value="1"/>
</dbReference>
<dbReference type="Gene3D" id="3.40.50.12780">
    <property type="entry name" value="N-terminal domain of ligase-like"/>
    <property type="match status" value="1"/>
</dbReference>
<feature type="domain" description="AMP-binding enzyme C-terminal" evidence="2">
    <location>
        <begin position="424"/>
        <end position="499"/>
    </location>
</feature>
<dbReference type="Proteomes" id="UP001300745">
    <property type="component" value="Unassembled WGS sequence"/>
</dbReference>
<dbReference type="InterPro" id="IPR050237">
    <property type="entry name" value="ATP-dep_AMP-bd_enzyme"/>
</dbReference>
<evidence type="ECO:0000259" key="2">
    <source>
        <dbReference type="Pfam" id="PF13193"/>
    </source>
</evidence>
<comment type="caution">
    <text evidence="3">The sequence shown here is derived from an EMBL/GenBank/DDBJ whole genome shotgun (WGS) entry which is preliminary data.</text>
</comment>
<dbReference type="Pfam" id="PF13193">
    <property type="entry name" value="AMP-binding_C"/>
    <property type="match status" value="1"/>
</dbReference>
<protein>
    <submittedName>
        <fullName evidence="3">AMP-binding protein</fullName>
    </submittedName>
</protein>
<evidence type="ECO:0000313" key="3">
    <source>
        <dbReference type="EMBL" id="MCX2936477.1"/>
    </source>
</evidence>
<dbReference type="InterPro" id="IPR000873">
    <property type="entry name" value="AMP-dep_synth/lig_dom"/>
</dbReference>
<dbReference type="EMBL" id="JAPJDO010000004">
    <property type="protein sequence ID" value="MCX2936477.1"/>
    <property type="molecule type" value="Genomic_DNA"/>
</dbReference>
<sequence length="518" mass="55018">MHITDHLAFAARSWPDRYAFGGDGGDITFAAAQSRVNGLARALRADGFDSGTPFAVVSPNDSRALVALLGAMRAGGAWCNVTLAAPTEVTAGVLRRGGCRLLLFHSSIADRLPVLLSGIPSLTTVLCIDSEATDYPSVAAWTQGHSDAELDLAIPSDALGCQGVTGGTTGEPKITQAANTFILKSATSWATCWHFDKPPVNLAVAPITHAGGMIALAQLQFGGTTVCMATPDVGRVIEAVERHRVTTVFLPPTLIYRLLAHPELARRDLSCLRYVISAAAPIAPDRIAEAVDALGPVVAQAYGQTEAGFPLTWMSPDDIAAAIRSSDTARLASCGRPTSLCTRMEAMDAAGAVLPAGQTGEIVLQGPATMLRYLDDPEATADIRRYGWHHTGDIGRRNPDGFVYITDRLRDLIISGGFNVFPFEVEQAILMRPEVADCAVIGIPSEQWGESVHACVELRPGAALGPDALIEHCKRTVGSIKAPKSVEYLTDLPRSPVGKVLKRALRENYWADHAGSII</sequence>
<dbReference type="InterPro" id="IPR025110">
    <property type="entry name" value="AMP-bd_C"/>
</dbReference>
<name>A0ABT3SAR6_9MYCO</name>
<dbReference type="RefSeq" id="WP_265995760.1">
    <property type="nucleotide sequence ID" value="NZ_JAPJDN010000004.1"/>
</dbReference>
<dbReference type="PANTHER" id="PTHR43767:SF7">
    <property type="entry name" value="MEDIUM_LONG-CHAIN-FATTY-ACID--COA LIGASE FADD8"/>
    <property type="match status" value="1"/>
</dbReference>
<dbReference type="InterPro" id="IPR045851">
    <property type="entry name" value="AMP-bd_C_sf"/>
</dbReference>
<gene>
    <name evidence="3" type="ORF">ORI27_07195</name>
</gene>
<dbReference type="Pfam" id="PF00501">
    <property type="entry name" value="AMP-binding"/>
    <property type="match status" value="1"/>
</dbReference>
<feature type="domain" description="AMP-dependent synthetase/ligase" evidence="1">
    <location>
        <begin position="10"/>
        <end position="374"/>
    </location>
</feature>
<organism evidence="3 4">
    <name type="scientific">Mycobacterium pinniadriaticum</name>
    <dbReference type="NCBI Taxonomy" id="2994102"/>
    <lineage>
        <taxon>Bacteria</taxon>
        <taxon>Bacillati</taxon>
        <taxon>Actinomycetota</taxon>
        <taxon>Actinomycetes</taxon>
        <taxon>Mycobacteriales</taxon>
        <taxon>Mycobacteriaceae</taxon>
        <taxon>Mycobacterium</taxon>
    </lineage>
</organism>
<evidence type="ECO:0000313" key="4">
    <source>
        <dbReference type="Proteomes" id="UP001300745"/>
    </source>
</evidence>
<dbReference type="PANTHER" id="PTHR43767">
    <property type="entry name" value="LONG-CHAIN-FATTY-ACID--COA LIGASE"/>
    <property type="match status" value="1"/>
</dbReference>
<dbReference type="Gene3D" id="3.30.300.30">
    <property type="match status" value="1"/>
</dbReference>